<protein>
    <submittedName>
        <fullName evidence="1">Uncharacterized protein</fullName>
    </submittedName>
</protein>
<proteinExistence type="predicted"/>
<gene>
    <name evidence="1" type="ORF">FDZ14_31880</name>
</gene>
<geneLocation type="plasmid" evidence="2">
    <name>pfdu301a</name>
</geneLocation>
<accession>A0A6M6E0W7</accession>
<dbReference type="RefSeq" id="WP_171778687.1">
    <property type="nucleotide sequence ID" value="NZ_CP045273.1"/>
</dbReference>
<name>A0A6M6E0W7_PRIMG</name>
<evidence type="ECO:0000313" key="1">
    <source>
        <dbReference type="EMBL" id="QJX80691.1"/>
    </source>
</evidence>
<keyword evidence="1" id="KW-0614">Plasmid</keyword>
<reference evidence="1 2" key="1">
    <citation type="submission" date="2019-10" db="EMBL/GenBank/DDBJ databases">
        <title>Complete genome sequences for adaption low water activity.</title>
        <authorList>
            <person name="Zhao L."/>
            <person name="Zhong J."/>
        </authorList>
    </citation>
    <scope>NUCLEOTIDE SEQUENCE [LARGE SCALE GENOMIC DNA]</scope>
    <source>
        <strain evidence="1 2">FDU301</strain>
        <plasmid evidence="2">pfdu301a</plasmid>
    </source>
</reference>
<dbReference type="EMBL" id="CP045273">
    <property type="protein sequence ID" value="QJX80691.1"/>
    <property type="molecule type" value="Genomic_DNA"/>
</dbReference>
<dbReference type="AlphaFoldDB" id="A0A6M6E0W7"/>
<evidence type="ECO:0000313" key="2">
    <source>
        <dbReference type="Proteomes" id="UP000501076"/>
    </source>
</evidence>
<organism evidence="1 2">
    <name type="scientific">Priestia megaterium</name>
    <name type="common">Bacillus megaterium</name>
    <dbReference type="NCBI Taxonomy" id="1404"/>
    <lineage>
        <taxon>Bacteria</taxon>
        <taxon>Bacillati</taxon>
        <taxon>Bacillota</taxon>
        <taxon>Bacilli</taxon>
        <taxon>Bacillales</taxon>
        <taxon>Bacillaceae</taxon>
        <taxon>Priestia</taxon>
    </lineage>
</organism>
<dbReference type="Proteomes" id="UP000501076">
    <property type="component" value="Plasmid pFDU301A"/>
</dbReference>
<sequence length="111" mass="12839">MAEKPKEKVINIKDRKGNDVKTVTLNDDESYLVHNGKLYTLKDFLFAGEIYTMSEEGKRIPLERENPGRAFFASELSADEMTVLSHGLRMWVDDKNLRLYNYFGNPPHNSK</sequence>